<evidence type="ECO:0000256" key="4">
    <source>
        <dbReference type="ARBA" id="ARBA00023136"/>
    </source>
</evidence>
<dbReference type="OrthoDB" id="5368598at2759"/>
<feature type="transmembrane region" description="Helical" evidence="5">
    <location>
        <begin position="175"/>
        <end position="204"/>
    </location>
</feature>
<dbReference type="Pfam" id="PF11970">
    <property type="entry name" value="GPR_Gpa2_C"/>
    <property type="match status" value="1"/>
</dbReference>
<dbReference type="AlphaFoldDB" id="A0A1E3PNP6"/>
<feature type="domain" description="Glucose receptor Git3-like N-terminal" evidence="6">
    <location>
        <begin position="12"/>
        <end position="210"/>
    </location>
</feature>
<dbReference type="PANTHER" id="PTHR23112:SF37">
    <property type="entry name" value="G PROTEIN-COUPLED RECEPTOR GPR1"/>
    <property type="match status" value="1"/>
</dbReference>
<organism evidence="8 9">
    <name type="scientific">Nadsonia fulvescens var. elongata DSM 6958</name>
    <dbReference type="NCBI Taxonomy" id="857566"/>
    <lineage>
        <taxon>Eukaryota</taxon>
        <taxon>Fungi</taxon>
        <taxon>Dikarya</taxon>
        <taxon>Ascomycota</taxon>
        <taxon>Saccharomycotina</taxon>
        <taxon>Dipodascomycetes</taxon>
        <taxon>Dipodascales</taxon>
        <taxon>Dipodascales incertae sedis</taxon>
        <taxon>Nadsonia</taxon>
    </lineage>
</organism>
<dbReference type="PANTHER" id="PTHR23112">
    <property type="entry name" value="G PROTEIN-COUPLED RECEPTOR 157-RELATED"/>
    <property type="match status" value="1"/>
</dbReference>
<dbReference type="Pfam" id="PF11710">
    <property type="entry name" value="Git3"/>
    <property type="match status" value="1"/>
</dbReference>
<feature type="transmembrane region" description="Helical" evidence="5">
    <location>
        <begin position="51"/>
        <end position="72"/>
    </location>
</feature>
<feature type="transmembrane region" description="Helical" evidence="5">
    <location>
        <begin position="128"/>
        <end position="148"/>
    </location>
</feature>
<dbReference type="GO" id="GO:0005886">
    <property type="term" value="C:plasma membrane"/>
    <property type="evidence" value="ECO:0007669"/>
    <property type="project" value="TreeGrafter"/>
</dbReference>
<dbReference type="GO" id="GO:0007189">
    <property type="term" value="P:adenylate cyclase-activating G protein-coupled receptor signaling pathway"/>
    <property type="evidence" value="ECO:0007669"/>
    <property type="project" value="TreeGrafter"/>
</dbReference>
<evidence type="ECO:0000256" key="5">
    <source>
        <dbReference type="SAM" id="Phobius"/>
    </source>
</evidence>
<evidence type="ECO:0000313" key="8">
    <source>
        <dbReference type="EMBL" id="ODQ67043.1"/>
    </source>
</evidence>
<gene>
    <name evidence="8" type="ORF">NADFUDRAFT_81661</name>
</gene>
<dbReference type="InterPro" id="IPR022596">
    <property type="entry name" value="GPR1/2/3_C"/>
</dbReference>
<feature type="transmembrane region" description="Helical" evidence="5">
    <location>
        <begin position="315"/>
        <end position="334"/>
    </location>
</feature>
<dbReference type="EMBL" id="KV454407">
    <property type="protein sequence ID" value="ODQ67043.1"/>
    <property type="molecule type" value="Genomic_DNA"/>
</dbReference>
<dbReference type="GO" id="GO:0004930">
    <property type="term" value="F:G protein-coupled receptor activity"/>
    <property type="evidence" value="ECO:0007669"/>
    <property type="project" value="TreeGrafter"/>
</dbReference>
<protein>
    <recommendedName>
        <fullName evidence="10">G-protein coupled receptors family 1 profile domain-containing protein</fullName>
    </recommendedName>
</protein>
<keyword evidence="3 5" id="KW-1133">Transmembrane helix</keyword>
<evidence type="ECO:0000256" key="2">
    <source>
        <dbReference type="ARBA" id="ARBA00022692"/>
    </source>
</evidence>
<evidence type="ECO:0000256" key="3">
    <source>
        <dbReference type="ARBA" id="ARBA00022989"/>
    </source>
</evidence>
<evidence type="ECO:0000259" key="6">
    <source>
        <dbReference type="Pfam" id="PF11710"/>
    </source>
</evidence>
<comment type="subcellular location">
    <subcellularLocation>
        <location evidence="1">Membrane</location>
        <topology evidence="1">Multi-pass membrane protein</topology>
    </subcellularLocation>
</comment>
<keyword evidence="4 5" id="KW-0472">Membrane</keyword>
<accession>A0A1E3PNP6</accession>
<name>A0A1E3PNP6_9ASCO</name>
<dbReference type="Proteomes" id="UP000095009">
    <property type="component" value="Unassembled WGS sequence"/>
</dbReference>
<feature type="transmembrane region" description="Helical" evidence="5">
    <location>
        <begin position="376"/>
        <end position="400"/>
    </location>
</feature>
<keyword evidence="9" id="KW-1185">Reference proteome</keyword>
<feature type="transmembrane region" description="Helical" evidence="5">
    <location>
        <begin position="16"/>
        <end position="39"/>
    </location>
</feature>
<evidence type="ECO:0008006" key="10">
    <source>
        <dbReference type="Google" id="ProtNLM"/>
    </source>
</evidence>
<feature type="domain" description="G protein-coupled receptor GPR1/2/3 C-terminal" evidence="7">
    <location>
        <begin position="306"/>
        <end position="403"/>
    </location>
</feature>
<feature type="transmembrane region" description="Helical" evidence="5">
    <location>
        <begin position="92"/>
        <end position="116"/>
    </location>
</feature>
<evidence type="ECO:0000313" key="9">
    <source>
        <dbReference type="Proteomes" id="UP000095009"/>
    </source>
</evidence>
<keyword evidence="2 5" id="KW-0812">Transmembrane</keyword>
<reference evidence="8 9" key="1">
    <citation type="journal article" date="2016" name="Proc. Natl. Acad. Sci. U.S.A.">
        <title>Comparative genomics of biotechnologically important yeasts.</title>
        <authorList>
            <person name="Riley R."/>
            <person name="Haridas S."/>
            <person name="Wolfe K.H."/>
            <person name="Lopes M.R."/>
            <person name="Hittinger C.T."/>
            <person name="Goeker M."/>
            <person name="Salamov A.A."/>
            <person name="Wisecaver J.H."/>
            <person name="Long T.M."/>
            <person name="Calvey C.H."/>
            <person name="Aerts A.L."/>
            <person name="Barry K.W."/>
            <person name="Choi C."/>
            <person name="Clum A."/>
            <person name="Coughlan A.Y."/>
            <person name="Deshpande S."/>
            <person name="Douglass A.P."/>
            <person name="Hanson S.J."/>
            <person name="Klenk H.-P."/>
            <person name="LaButti K.M."/>
            <person name="Lapidus A."/>
            <person name="Lindquist E.A."/>
            <person name="Lipzen A.M."/>
            <person name="Meier-Kolthoff J.P."/>
            <person name="Ohm R.A."/>
            <person name="Otillar R.P."/>
            <person name="Pangilinan J.L."/>
            <person name="Peng Y."/>
            <person name="Rokas A."/>
            <person name="Rosa C.A."/>
            <person name="Scheuner C."/>
            <person name="Sibirny A.A."/>
            <person name="Slot J.C."/>
            <person name="Stielow J.B."/>
            <person name="Sun H."/>
            <person name="Kurtzman C.P."/>
            <person name="Blackwell M."/>
            <person name="Grigoriev I.V."/>
            <person name="Jeffries T.W."/>
        </authorList>
    </citation>
    <scope>NUCLEOTIDE SEQUENCE [LARGE SCALE GENOMIC DNA]</scope>
    <source>
        <strain evidence="8 9">DSM 6958</strain>
    </source>
</reference>
<evidence type="ECO:0000256" key="1">
    <source>
        <dbReference type="ARBA" id="ARBA00004141"/>
    </source>
</evidence>
<dbReference type="InterPro" id="IPR023041">
    <property type="entry name" value="Glucose_rcpt_Git3-like_N"/>
</dbReference>
<dbReference type="STRING" id="857566.A0A1E3PNP6"/>
<proteinExistence type="predicted"/>
<evidence type="ECO:0000259" key="7">
    <source>
        <dbReference type="Pfam" id="PF11970"/>
    </source>
</evidence>
<sequence length="650" mass="74155">MSCPVYVHHQMRTLQIVALSSSSLSIVSFVFICIWEFHVRKSHSIKFRHKLILGLIFSDFIKSICVFIYSVFVLHYGDTVIPMPFIASIGFIFAWAKTASDFSVFMLVIYTGLIIFKPNRVEILAEHQYYVLSFLLILPLIMAALAFANTNIYTSVGYRGYVPKIFYSYLPMVPIWPALLLAWIPRYIIMFTILVLYGAIYLYVKLEFHRLSRTMHSGAPIATQSHIDHQNDELQSDNVIPAKKSIWSWARICKKLKNSVSSMSYLPFIKPLPSVSATSSPENNPAQLWQNLANDINQANIEKFNNRRYMVERQMSFIFVYPIAYMFAWLGPLLQQAVQYNTLAKARDDTSASNFMVKCFETETKAETGRWNGGGIYWISVLTAVCIPLNCFVIAVIYLFKESGLIKSQRQNSHLINSKRPGFINSSDLDGITRSYQDDENTNHSRPHNKPRSLKAIKKLISFSKGAKHKKHHSVSTINPLDMLPLSGPSAYYLNTLQGELRSFENPVEFTSGAKSTSFTSEPFSSSISIPSKSKIFSQPYTELNSSSPCEKCEENHIFSSSTTILHNNYPGELQKITKEPSFETTYNEEDNSNYNSQMANLPCACDCHGEGNNYYIDDFEQTNDQNHSHEQVEEKYVFDLINFLNSKEP</sequence>